<evidence type="ECO:0000256" key="2">
    <source>
        <dbReference type="SAM" id="SignalP"/>
    </source>
</evidence>
<reference evidence="4 5" key="1">
    <citation type="journal article" date="2015" name="Nature">
        <title>rRNA introns, odd ribosomes, and small enigmatic genomes across a large radiation of phyla.</title>
        <authorList>
            <person name="Brown C.T."/>
            <person name="Hug L.A."/>
            <person name="Thomas B.C."/>
            <person name="Sharon I."/>
            <person name="Castelle C.J."/>
            <person name="Singh A."/>
            <person name="Wilkins M.J."/>
            <person name="Williams K.H."/>
            <person name="Banfield J.F."/>
        </authorList>
    </citation>
    <scope>NUCLEOTIDE SEQUENCE [LARGE SCALE GENOMIC DNA]</scope>
</reference>
<evidence type="ECO:0000256" key="1">
    <source>
        <dbReference type="SAM" id="Coils"/>
    </source>
</evidence>
<dbReference type="GO" id="GO:0046872">
    <property type="term" value="F:metal ion binding"/>
    <property type="evidence" value="ECO:0007669"/>
    <property type="project" value="InterPro"/>
</dbReference>
<proteinExistence type="predicted"/>
<sequence>MLKTVMRKFLSILVAGSLVVESLLAPVSVMAQTTTSSADISALIAQIEAQIKILQAQIEALRAARAQVASTTQQTIGLIRQLREGLSGDDVRLLQILLAADLDIYPEALITGFFGRKTAEAVRRFQRKHGLPMVGNVGPLTLEKLRKLLEERGVNKEKDDDDDDNDGRRDDERFCVIVPPGHLIAPGWNKKHDGRVIIRECGRSGKTTSTPPVIDTTAPIISEIEIDDRTSSGAKIKWDTNEFATSFVWFGTTAPLTQSAGSNVLERDHSIRLTGLSASTTYIFQLVSKDASGNTATSSQQSFTTN</sequence>
<dbReference type="SUPFAM" id="SSF49363">
    <property type="entry name" value="Purple acid phosphatase, N-terminal domain"/>
    <property type="match status" value="1"/>
</dbReference>
<dbReference type="Gene3D" id="2.60.40.10">
    <property type="entry name" value="Immunoglobulins"/>
    <property type="match status" value="1"/>
</dbReference>
<dbReference type="PATRIC" id="fig|1618653.3.peg.316"/>
<dbReference type="Gene3D" id="1.10.101.10">
    <property type="entry name" value="PGBD-like superfamily/PGBD"/>
    <property type="match status" value="1"/>
</dbReference>
<keyword evidence="2" id="KW-0732">Signal</keyword>
<keyword evidence="1" id="KW-0175">Coiled coil</keyword>
<dbReference type="Proteomes" id="UP000034020">
    <property type="component" value="Unassembled WGS sequence"/>
</dbReference>
<dbReference type="SUPFAM" id="SSF47090">
    <property type="entry name" value="PGBD-like"/>
    <property type="match status" value="1"/>
</dbReference>
<feature type="coiled-coil region" evidence="1">
    <location>
        <begin position="44"/>
        <end position="71"/>
    </location>
</feature>
<feature type="chain" id="PRO_5002539395" evidence="2">
    <location>
        <begin position="32"/>
        <end position="306"/>
    </location>
</feature>
<accession>A0A0G1R5L2</accession>
<dbReference type="InterPro" id="IPR008963">
    <property type="entry name" value="Purple_acid_Pase-like_N"/>
</dbReference>
<dbReference type="EMBL" id="LCLL01000019">
    <property type="protein sequence ID" value="KKU16160.1"/>
    <property type="molecule type" value="Genomic_DNA"/>
</dbReference>
<protein>
    <submittedName>
        <fullName evidence="4">Fibronectin type III domain protein</fullName>
    </submittedName>
</protein>
<dbReference type="CDD" id="cd00063">
    <property type="entry name" value="FN3"/>
    <property type="match status" value="1"/>
</dbReference>
<dbReference type="InterPro" id="IPR002477">
    <property type="entry name" value="Peptidoglycan-bd-like"/>
</dbReference>
<feature type="domain" description="Peptidoglycan binding-like" evidence="3">
    <location>
        <begin position="87"/>
        <end position="145"/>
    </location>
</feature>
<dbReference type="GO" id="GO:0003993">
    <property type="term" value="F:acid phosphatase activity"/>
    <property type="evidence" value="ECO:0007669"/>
    <property type="project" value="InterPro"/>
</dbReference>
<name>A0A0G1R5L2_9BACT</name>
<dbReference type="InterPro" id="IPR003961">
    <property type="entry name" value="FN3_dom"/>
</dbReference>
<comment type="caution">
    <text evidence="4">The sequence shown here is derived from an EMBL/GenBank/DDBJ whole genome shotgun (WGS) entry which is preliminary data.</text>
</comment>
<evidence type="ECO:0000313" key="4">
    <source>
        <dbReference type="EMBL" id="KKU16160.1"/>
    </source>
</evidence>
<dbReference type="InterPro" id="IPR036366">
    <property type="entry name" value="PGBDSf"/>
</dbReference>
<evidence type="ECO:0000313" key="5">
    <source>
        <dbReference type="Proteomes" id="UP000034020"/>
    </source>
</evidence>
<dbReference type="AlphaFoldDB" id="A0A0G1R5L2"/>
<dbReference type="Pfam" id="PF01471">
    <property type="entry name" value="PG_binding_1"/>
    <property type="match status" value="1"/>
</dbReference>
<feature type="signal peptide" evidence="2">
    <location>
        <begin position="1"/>
        <end position="31"/>
    </location>
</feature>
<organism evidence="4 5">
    <name type="scientific">Candidatus Giovannonibacteria bacterium GW2011_GWB1_45_9b</name>
    <dbReference type="NCBI Taxonomy" id="1618653"/>
    <lineage>
        <taxon>Bacteria</taxon>
        <taxon>Candidatus Giovannoniibacteriota</taxon>
    </lineage>
</organism>
<dbReference type="InterPro" id="IPR013783">
    <property type="entry name" value="Ig-like_fold"/>
</dbReference>
<gene>
    <name evidence="4" type="ORF">UX24_C0019G0008</name>
</gene>
<evidence type="ECO:0000259" key="3">
    <source>
        <dbReference type="Pfam" id="PF01471"/>
    </source>
</evidence>
<dbReference type="InterPro" id="IPR036365">
    <property type="entry name" value="PGBD-like_sf"/>
</dbReference>